<reference evidence="2 3" key="1">
    <citation type="submission" date="2019-03" db="EMBL/GenBank/DDBJ databases">
        <title>Genomic Encyclopedia of Type Strains, Phase IV (KMG-IV): sequencing the most valuable type-strain genomes for metagenomic binning, comparative biology and taxonomic classification.</title>
        <authorList>
            <person name="Goeker M."/>
        </authorList>
    </citation>
    <scope>NUCLEOTIDE SEQUENCE [LARGE SCALE GENOMIC DNA]</scope>
    <source>
        <strain evidence="2 3">DSM 25287</strain>
    </source>
</reference>
<evidence type="ECO:0000256" key="1">
    <source>
        <dbReference type="SAM" id="SignalP"/>
    </source>
</evidence>
<evidence type="ECO:0000313" key="2">
    <source>
        <dbReference type="EMBL" id="TCO80360.1"/>
    </source>
</evidence>
<dbReference type="AlphaFoldDB" id="A0A4V2SCQ9"/>
<name>A0A4V2SCQ9_9GAMM</name>
<protein>
    <submittedName>
        <fullName evidence="2">Uncharacterized protein</fullName>
    </submittedName>
</protein>
<sequence>MTIARTLAGLALAGAALFALSTPSQSAQPNMQAALDNLMQARANLQRAVADKGGHRANALSLVDQAIDEVRAGIDYARTH</sequence>
<comment type="caution">
    <text evidence="2">The sequence shown here is derived from an EMBL/GenBank/DDBJ whole genome shotgun (WGS) entry which is preliminary data.</text>
</comment>
<organism evidence="2 3">
    <name type="scientific">Plasticicumulans lactativorans</name>
    <dbReference type="NCBI Taxonomy" id="1133106"/>
    <lineage>
        <taxon>Bacteria</taxon>
        <taxon>Pseudomonadati</taxon>
        <taxon>Pseudomonadota</taxon>
        <taxon>Gammaproteobacteria</taxon>
        <taxon>Candidatus Competibacteraceae</taxon>
        <taxon>Plasticicumulans</taxon>
    </lineage>
</organism>
<feature type="chain" id="PRO_5020500395" evidence="1">
    <location>
        <begin position="27"/>
        <end position="80"/>
    </location>
</feature>
<keyword evidence="3" id="KW-1185">Reference proteome</keyword>
<proteinExistence type="predicted"/>
<dbReference type="OrthoDB" id="4557473at2"/>
<accession>A0A4V2SCQ9</accession>
<evidence type="ECO:0000313" key="3">
    <source>
        <dbReference type="Proteomes" id="UP000295765"/>
    </source>
</evidence>
<dbReference type="RefSeq" id="WP_132543401.1">
    <property type="nucleotide sequence ID" value="NZ_SLWY01000014.1"/>
</dbReference>
<feature type="signal peptide" evidence="1">
    <location>
        <begin position="1"/>
        <end position="26"/>
    </location>
</feature>
<keyword evidence="1" id="KW-0732">Signal</keyword>
<dbReference type="EMBL" id="SLWY01000014">
    <property type="protein sequence ID" value="TCO80360.1"/>
    <property type="molecule type" value="Genomic_DNA"/>
</dbReference>
<gene>
    <name evidence="2" type="ORF">EV699_1144</name>
</gene>
<dbReference type="Proteomes" id="UP000295765">
    <property type="component" value="Unassembled WGS sequence"/>
</dbReference>